<dbReference type="InterPro" id="IPR016181">
    <property type="entry name" value="Acyl_CoA_acyltransferase"/>
</dbReference>
<feature type="non-terminal residue" evidence="1">
    <location>
        <position position="67"/>
    </location>
</feature>
<dbReference type="SUPFAM" id="SSF55729">
    <property type="entry name" value="Acyl-CoA N-acyltransferases (Nat)"/>
    <property type="match status" value="1"/>
</dbReference>
<protein>
    <submittedName>
        <fullName evidence="1">Uncharacterized protein</fullName>
    </submittedName>
</protein>
<comment type="caution">
    <text evidence="1">The sequence shown here is derived from an EMBL/GenBank/DDBJ whole genome shotgun (WGS) entry which is preliminary data.</text>
</comment>
<dbReference type="AlphaFoldDB" id="A0A0F8VWT4"/>
<gene>
    <name evidence="1" type="ORF">LCGC14_3140960</name>
</gene>
<accession>A0A0F8VWT4</accession>
<dbReference type="EMBL" id="LAZR01068858">
    <property type="protein sequence ID" value="KKK48853.1"/>
    <property type="molecule type" value="Genomic_DNA"/>
</dbReference>
<reference evidence="1" key="1">
    <citation type="journal article" date="2015" name="Nature">
        <title>Complex archaea that bridge the gap between prokaryotes and eukaryotes.</title>
        <authorList>
            <person name="Spang A."/>
            <person name="Saw J.H."/>
            <person name="Jorgensen S.L."/>
            <person name="Zaremba-Niedzwiedzka K."/>
            <person name="Martijn J."/>
            <person name="Lind A.E."/>
            <person name="van Eijk R."/>
            <person name="Schleper C."/>
            <person name="Guy L."/>
            <person name="Ettema T.J."/>
        </authorList>
    </citation>
    <scope>NUCLEOTIDE SEQUENCE</scope>
</reference>
<sequence length="67" mass="7302">MGKMADGILSRGRFAARFAATQEDLERAQALRHLAFVARLGTDAARGGAGRDADRFDGLFRHVLVED</sequence>
<proteinExistence type="predicted"/>
<evidence type="ECO:0000313" key="1">
    <source>
        <dbReference type="EMBL" id="KKK48853.1"/>
    </source>
</evidence>
<name>A0A0F8VWT4_9ZZZZ</name>
<organism evidence="1">
    <name type="scientific">marine sediment metagenome</name>
    <dbReference type="NCBI Taxonomy" id="412755"/>
    <lineage>
        <taxon>unclassified sequences</taxon>
        <taxon>metagenomes</taxon>
        <taxon>ecological metagenomes</taxon>
    </lineage>
</organism>